<dbReference type="AlphaFoldDB" id="A0A419AC30"/>
<evidence type="ECO:0000256" key="1">
    <source>
        <dbReference type="SAM" id="MobiDB-lite"/>
    </source>
</evidence>
<gene>
    <name evidence="2" type="ORF">D3P05_01355</name>
</gene>
<dbReference type="Proteomes" id="UP000283587">
    <property type="component" value="Unassembled WGS sequence"/>
</dbReference>
<evidence type="ECO:0000313" key="3">
    <source>
        <dbReference type="Proteomes" id="UP000283587"/>
    </source>
</evidence>
<organism evidence="2 3">
    <name type="scientific">Paracoccus siganidrum</name>
    <dbReference type="NCBI Taxonomy" id="1276757"/>
    <lineage>
        <taxon>Bacteria</taxon>
        <taxon>Pseudomonadati</taxon>
        <taxon>Pseudomonadota</taxon>
        <taxon>Alphaproteobacteria</taxon>
        <taxon>Rhodobacterales</taxon>
        <taxon>Paracoccaceae</taxon>
        <taxon>Paracoccus</taxon>
    </lineage>
</organism>
<evidence type="ECO:0000313" key="2">
    <source>
        <dbReference type="EMBL" id="RJL21544.1"/>
    </source>
</evidence>
<name>A0A419AC30_9RHOB</name>
<feature type="region of interest" description="Disordered" evidence="1">
    <location>
        <begin position="35"/>
        <end position="65"/>
    </location>
</feature>
<dbReference type="EMBL" id="QZEW01000004">
    <property type="protein sequence ID" value="RJL21544.1"/>
    <property type="molecule type" value="Genomic_DNA"/>
</dbReference>
<proteinExistence type="predicted"/>
<comment type="caution">
    <text evidence="2">The sequence shown here is derived from an EMBL/GenBank/DDBJ whole genome shotgun (WGS) entry which is preliminary data.</text>
</comment>
<accession>A0A419AC30</accession>
<reference evidence="3" key="1">
    <citation type="submission" date="2018-09" db="EMBL/GenBank/DDBJ databases">
        <title>Paracoccus onubensis nov. sp. a moderate halophilic bacterium isolated from Gruta de las Maravillas (Aracena, Spain).</title>
        <authorList>
            <person name="Jurado V."/>
            <person name="Gutierrez-Patricio S."/>
            <person name="Gonzalez-Pimentel J.L."/>
            <person name="Miller A.Z."/>
            <person name="Laiz L."/>
            <person name="Saiz-Jimenez C."/>
        </authorList>
    </citation>
    <scope>NUCLEOTIDE SEQUENCE [LARGE SCALE GENOMIC DNA]</scope>
    <source>
        <strain evidence="3">DSM 26381</strain>
    </source>
</reference>
<keyword evidence="3" id="KW-1185">Reference proteome</keyword>
<protein>
    <submittedName>
        <fullName evidence="2">Uncharacterized protein</fullName>
    </submittedName>
</protein>
<sequence>MRLATARMAGLHFADCGRQAFGMWAGQIPRRPDLRAAGRYASGRGDAGFGGPARRRDPDGIGTSRTVAEDFRVGDFA</sequence>